<comment type="similarity">
    <text evidence="2 4">Belongs to the flagella basal body rod proteins family.</text>
</comment>
<dbReference type="RefSeq" id="WP_418161797.1">
    <property type="nucleotide sequence ID" value="NZ_JBBLZC010000039.1"/>
</dbReference>
<name>A0ABU8Y017_9PROT</name>
<dbReference type="Pfam" id="PF22692">
    <property type="entry name" value="LlgE_F_G_D1"/>
    <property type="match status" value="1"/>
</dbReference>
<keyword evidence="8" id="KW-1185">Reference proteome</keyword>
<evidence type="ECO:0000256" key="3">
    <source>
        <dbReference type="ARBA" id="ARBA00023143"/>
    </source>
</evidence>
<dbReference type="InterPro" id="IPR012836">
    <property type="entry name" value="FlgF"/>
</dbReference>
<dbReference type="PANTHER" id="PTHR30435">
    <property type="entry name" value="FLAGELLAR PROTEIN"/>
    <property type="match status" value="1"/>
</dbReference>
<comment type="subcellular location">
    <subcellularLocation>
        <location evidence="1 4">Bacterial flagellum basal body</location>
    </subcellularLocation>
</comment>
<accession>A0ABU8Y017</accession>
<evidence type="ECO:0000256" key="4">
    <source>
        <dbReference type="RuleBase" id="RU362116"/>
    </source>
</evidence>
<keyword evidence="7" id="KW-0969">Cilium</keyword>
<evidence type="ECO:0000256" key="2">
    <source>
        <dbReference type="ARBA" id="ARBA00009677"/>
    </source>
</evidence>
<dbReference type="NCBIfam" id="TIGR02490">
    <property type="entry name" value="flgF"/>
    <property type="match status" value="1"/>
</dbReference>
<feature type="domain" description="Flagellar hook protein FlgE/F/G-like D1" evidence="6">
    <location>
        <begin position="81"/>
        <end position="146"/>
    </location>
</feature>
<evidence type="ECO:0000313" key="8">
    <source>
        <dbReference type="Proteomes" id="UP001375743"/>
    </source>
</evidence>
<dbReference type="SUPFAM" id="SSF117143">
    <property type="entry name" value="Flagellar hook protein flgE"/>
    <property type="match status" value="1"/>
</dbReference>
<sequence>MDLTSYLALSRQMVLDRHMTVVATNLANAGTTAYRAEHTRFARVLERAGGSRPVAFVQDAALIRDLDPGPVTQTGNPLDLALVGPGYFAFATPEGTRYGRAGRLELDASGRLVDVDGHALLDASGNPIVLPADARPITVASDGTISGRGGPIARIGIHAFAREEALTRIGSGLYESAESPAPAQGARVVQGALEGSNVQPVLEMTTMLETVRAFESAQRLLDTQHELERQAIEKTVRASG</sequence>
<dbReference type="InterPro" id="IPR037925">
    <property type="entry name" value="FlgE/F/G-like"/>
</dbReference>
<protein>
    <recommendedName>
        <fullName evidence="4">Flagellar basal-body rod protein FlgF</fullName>
    </recommendedName>
</protein>
<dbReference type="PANTHER" id="PTHR30435:SF19">
    <property type="entry name" value="FLAGELLAR BASAL-BODY ROD PROTEIN FLGG"/>
    <property type="match status" value="1"/>
</dbReference>
<dbReference type="Proteomes" id="UP001375743">
    <property type="component" value="Unassembled WGS sequence"/>
</dbReference>
<comment type="subunit">
    <text evidence="4">The basal body constitutes a major portion of the flagellar organelle and consists of five rings (E,L,P,S, and M) mounted on a central rod. The rod consists of about 26 subunits of FlgG in the distal portion, and FlgB, FlgC and FlgF are thought to build up the proximal portion of the rod with about 6 subunits each.</text>
</comment>
<keyword evidence="3 4" id="KW-0975">Bacterial flagellum</keyword>
<evidence type="ECO:0000259" key="5">
    <source>
        <dbReference type="Pfam" id="PF06429"/>
    </source>
</evidence>
<dbReference type="Pfam" id="PF06429">
    <property type="entry name" value="Flg_bbr_C"/>
    <property type="match status" value="1"/>
</dbReference>
<dbReference type="InterPro" id="IPR053967">
    <property type="entry name" value="LlgE_F_G-like_D1"/>
</dbReference>
<dbReference type="NCBIfam" id="TIGR03506">
    <property type="entry name" value="FlgEFG_subfam"/>
    <property type="match status" value="1"/>
</dbReference>
<evidence type="ECO:0000259" key="6">
    <source>
        <dbReference type="Pfam" id="PF22692"/>
    </source>
</evidence>
<organism evidence="7 8">
    <name type="scientific">Benzoatithermus flavus</name>
    <dbReference type="NCBI Taxonomy" id="3108223"/>
    <lineage>
        <taxon>Bacteria</taxon>
        <taxon>Pseudomonadati</taxon>
        <taxon>Pseudomonadota</taxon>
        <taxon>Alphaproteobacteria</taxon>
        <taxon>Geminicoccales</taxon>
        <taxon>Geminicoccaceae</taxon>
        <taxon>Benzoatithermus</taxon>
    </lineage>
</organism>
<feature type="domain" description="Flagellar basal-body/hook protein C-terminal" evidence="5">
    <location>
        <begin position="189"/>
        <end position="232"/>
    </location>
</feature>
<keyword evidence="7" id="KW-0282">Flagellum</keyword>
<evidence type="ECO:0000256" key="1">
    <source>
        <dbReference type="ARBA" id="ARBA00004117"/>
    </source>
</evidence>
<keyword evidence="7" id="KW-0966">Cell projection</keyword>
<reference evidence="7 8" key="1">
    <citation type="submission" date="2024-01" db="EMBL/GenBank/DDBJ databases">
        <title>Multi-omics insights into the function and evolution of sodium benzoate biodegradation pathways in Benzoatithermus flavus gen. nov., sp. nov. from hot spring.</title>
        <authorList>
            <person name="Hu C.-J."/>
            <person name="Li W.-J."/>
        </authorList>
    </citation>
    <scope>NUCLEOTIDE SEQUENCE [LARGE SCALE GENOMIC DNA]</scope>
    <source>
        <strain evidence="7 8">SYSU G07066</strain>
    </source>
</reference>
<proteinExistence type="inferred from homology"/>
<dbReference type="InterPro" id="IPR020013">
    <property type="entry name" value="Flagellar_FlgE/F/G"/>
</dbReference>
<dbReference type="InterPro" id="IPR010930">
    <property type="entry name" value="Flg_bb/hook_C_dom"/>
</dbReference>
<dbReference type="EMBL" id="JBBLZC010000039">
    <property type="protein sequence ID" value="MEK0085949.1"/>
    <property type="molecule type" value="Genomic_DNA"/>
</dbReference>
<gene>
    <name evidence="7" type="primary">flgF</name>
    <name evidence="7" type="ORF">U1T56_22570</name>
</gene>
<comment type="caution">
    <text evidence="7">The sequence shown here is derived from an EMBL/GenBank/DDBJ whole genome shotgun (WGS) entry which is preliminary data.</text>
</comment>
<evidence type="ECO:0000313" key="7">
    <source>
        <dbReference type="EMBL" id="MEK0085949.1"/>
    </source>
</evidence>